<gene>
    <name evidence="1" type="ordered locus">HS_0526</name>
</gene>
<dbReference type="HOGENOM" id="CLU_2682660_0_0_6"/>
<dbReference type="EMBL" id="CP000436">
    <property type="protein sequence ID" value="ABI24803.1"/>
    <property type="molecule type" value="Genomic_DNA"/>
</dbReference>
<proteinExistence type="predicted"/>
<accession>Q0I226</accession>
<organism evidence="1">
    <name type="scientific">Histophilus somni (strain 129Pt)</name>
    <name type="common">Haemophilus somnus</name>
    <dbReference type="NCBI Taxonomy" id="205914"/>
    <lineage>
        <taxon>Bacteria</taxon>
        <taxon>Pseudomonadati</taxon>
        <taxon>Pseudomonadota</taxon>
        <taxon>Gammaproteobacteria</taxon>
        <taxon>Pasteurellales</taxon>
        <taxon>Pasteurellaceae</taxon>
        <taxon>Histophilus</taxon>
    </lineage>
</organism>
<protein>
    <submittedName>
        <fullName evidence="1">Uncharacterized protein</fullName>
    </submittedName>
</protein>
<dbReference type="AlphaFoldDB" id="Q0I226"/>
<name>Q0I226_HISS1</name>
<reference evidence="1" key="1">
    <citation type="submission" date="2006-08" db="EMBL/GenBank/DDBJ databases">
        <title>Complete genome sequence of Haemophilus somnus 129PT.</title>
        <authorList>
            <person name="Copeland A."/>
            <person name="Lucas S."/>
            <person name="Lapidus A."/>
            <person name="Barry K."/>
            <person name="Glavina del Rio T."/>
            <person name="Hammon N."/>
            <person name="Dalin E."/>
            <person name="Tice H."/>
            <person name="Pitluck S."/>
            <person name="Brettin T.S."/>
            <person name="Bruce D."/>
            <person name="Challacombe J.F."/>
            <person name="Chertkov O."/>
            <person name="Detter J.C."/>
            <person name="Gilna P."/>
            <person name="Han S."/>
            <person name="Misra M."/>
            <person name="Tapia R."/>
            <person name="Thayer N.N."/>
            <person name="Xie G."/>
            <person name="Inzana T.J."/>
            <person name="Duncan A.J."/>
            <person name="Siddaramppa S."/>
            <person name="Richardson P."/>
        </authorList>
    </citation>
    <scope>NUCLEOTIDE SEQUENCE</scope>
    <source>
        <strain evidence="1">129PT</strain>
    </source>
</reference>
<sequence>MSNRNLSNEITTLKAALKSLLDDLSAAEIYLNNDRTQWAEDDLEDVYCQLFKLAEQIDKLKTKYSSYKGDLDDE</sequence>
<evidence type="ECO:0000313" key="1">
    <source>
        <dbReference type="EMBL" id="ABI24803.1"/>
    </source>
</evidence>
<dbReference type="KEGG" id="hso:HS_0526"/>